<accession>A0AAN8IGY4</accession>
<dbReference type="EMBL" id="WIXE01019796">
    <property type="protein sequence ID" value="KAK5969738.1"/>
    <property type="molecule type" value="Genomic_DNA"/>
</dbReference>
<dbReference type="Pfam" id="PF25087">
    <property type="entry name" value="GMPPB_C"/>
    <property type="match status" value="1"/>
</dbReference>
<dbReference type="InterPro" id="IPR056729">
    <property type="entry name" value="GMPPB_C"/>
</dbReference>
<dbReference type="PANTHER" id="PTHR22572">
    <property type="entry name" value="SUGAR-1-PHOSPHATE GUANYL TRANSFERASE"/>
    <property type="match status" value="1"/>
</dbReference>
<feature type="signal peptide" evidence="2">
    <location>
        <begin position="1"/>
        <end position="18"/>
    </location>
</feature>
<keyword evidence="2" id="KW-0732">Signal</keyword>
<dbReference type="AlphaFoldDB" id="A0AAN8IGY4"/>
<keyword evidence="5" id="KW-1185">Reference proteome</keyword>
<dbReference type="GO" id="GO:0016740">
    <property type="term" value="F:transferase activity"/>
    <property type="evidence" value="ECO:0007669"/>
    <property type="project" value="UniProtKB-KW"/>
</dbReference>
<feature type="domain" description="Mannose-1-phosphate guanyltransferase C-terminal" evidence="3">
    <location>
        <begin position="60"/>
        <end position="112"/>
    </location>
</feature>
<organism evidence="4 5">
    <name type="scientific">Trichostrongylus colubriformis</name>
    <name type="common">Black scour worm</name>
    <dbReference type="NCBI Taxonomy" id="6319"/>
    <lineage>
        <taxon>Eukaryota</taxon>
        <taxon>Metazoa</taxon>
        <taxon>Ecdysozoa</taxon>
        <taxon>Nematoda</taxon>
        <taxon>Chromadorea</taxon>
        <taxon>Rhabditida</taxon>
        <taxon>Rhabditina</taxon>
        <taxon>Rhabditomorpha</taxon>
        <taxon>Strongyloidea</taxon>
        <taxon>Trichostrongylidae</taxon>
        <taxon>Trichostrongylus</taxon>
    </lineage>
</organism>
<name>A0AAN8IGY4_TRICO</name>
<dbReference type="SUPFAM" id="SSF51161">
    <property type="entry name" value="Trimeric LpxA-like enzymes"/>
    <property type="match status" value="1"/>
</dbReference>
<evidence type="ECO:0000256" key="2">
    <source>
        <dbReference type="SAM" id="SignalP"/>
    </source>
</evidence>
<evidence type="ECO:0000259" key="3">
    <source>
        <dbReference type="Pfam" id="PF25087"/>
    </source>
</evidence>
<dbReference type="InterPro" id="IPR018357">
    <property type="entry name" value="Hexapep_transf_CS"/>
</dbReference>
<reference evidence="4 5" key="1">
    <citation type="submission" date="2019-10" db="EMBL/GenBank/DDBJ databases">
        <title>Assembly and Annotation for the nematode Trichostrongylus colubriformis.</title>
        <authorList>
            <person name="Martin J."/>
        </authorList>
    </citation>
    <scope>NUCLEOTIDE SEQUENCE [LARGE SCALE GENOMIC DNA]</scope>
    <source>
        <strain evidence="4">G859</strain>
        <tissue evidence="4">Whole worm</tissue>
    </source>
</reference>
<proteinExistence type="predicted"/>
<protein>
    <submittedName>
        <fullName evidence="4">Mannose-1-phosphate guanyltransferase</fullName>
    </submittedName>
</protein>
<evidence type="ECO:0000313" key="5">
    <source>
        <dbReference type="Proteomes" id="UP001331761"/>
    </source>
</evidence>
<dbReference type="InterPro" id="IPR011004">
    <property type="entry name" value="Trimer_LpxA-like_sf"/>
</dbReference>
<dbReference type="Proteomes" id="UP001331761">
    <property type="component" value="Unassembled WGS sequence"/>
</dbReference>
<sequence length="159" mass="17393">MILNTSFYFLVFFLFDSALHTTRRWSQTKTTAAVLYASRHYLRLFKKRYAARLCKNRAQIVGDVFIDPSAEVHKSAKIGPNVSIGPNAKIGKGVRIKESIILADAVVNEHALEGIPIAPNPNLPFAKLAAVPKVSTSVGADSKPMSDKDIGNMLAQLRG</sequence>
<keyword evidence="1" id="KW-0808">Transferase</keyword>
<dbReference type="Gene3D" id="2.160.10.10">
    <property type="entry name" value="Hexapeptide repeat proteins"/>
    <property type="match status" value="1"/>
</dbReference>
<feature type="chain" id="PRO_5042892002" evidence="2">
    <location>
        <begin position="19"/>
        <end position="159"/>
    </location>
</feature>
<dbReference type="InterPro" id="IPR050486">
    <property type="entry name" value="Mannose-1P_guanyltransferase"/>
</dbReference>
<evidence type="ECO:0000313" key="4">
    <source>
        <dbReference type="EMBL" id="KAK5969738.1"/>
    </source>
</evidence>
<dbReference type="PROSITE" id="PS00101">
    <property type="entry name" value="HEXAPEP_TRANSFERASES"/>
    <property type="match status" value="1"/>
</dbReference>
<comment type="caution">
    <text evidence="4">The sequence shown here is derived from an EMBL/GenBank/DDBJ whole genome shotgun (WGS) entry which is preliminary data.</text>
</comment>
<gene>
    <name evidence="4" type="ORF">GCK32_011042</name>
</gene>
<evidence type="ECO:0000256" key="1">
    <source>
        <dbReference type="ARBA" id="ARBA00022679"/>
    </source>
</evidence>